<dbReference type="OrthoDB" id="10020880at2759"/>
<proteinExistence type="predicted"/>
<feature type="compositionally biased region" description="Polar residues" evidence="2">
    <location>
        <begin position="183"/>
        <end position="194"/>
    </location>
</feature>
<dbReference type="Pfam" id="PF01936">
    <property type="entry name" value="NYN"/>
    <property type="match status" value="1"/>
</dbReference>
<dbReference type="GO" id="GO:0008270">
    <property type="term" value="F:zinc ion binding"/>
    <property type="evidence" value="ECO:0007669"/>
    <property type="project" value="UniProtKB-KW"/>
</dbReference>
<dbReference type="InterPro" id="IPR013083">
    <property type="entry name" value="Znf_RING/FYVE/PHD"/>
</dbReference>
<evidence type="ECO:0000313" key="5">
    <source>
        <dbReference type="Proteomes" id="UP000838412"/>
    </source>
</evidence>
<dbReference type="EMBL" id="OV696696">
    <property type="protein sequence ID" value="CAH1240535.1"/>
    <property type="molecule type" value="Genomic_DNA"/>
</dbReference>
<feature type="region of interest" description="Disordered" evidence="2">
    <location>
        <begin position="144"/>
        <end position="234"/>
    </location>
</feature>
<dbReference type="InterPro" id="IPR021139">
    <property type="entry name" value="NYN"/>
</dbReference>
<dbReference type="InterPro" id="IPR001878">
    <property type="entry name" value="Znf_CCHC"/>
</dbReference>
<feature type="domain" description="CCHC-type" evidence="3">
    <location>
        <begin position="738"/>
        <end position="752"/>
    </location>
</feature>
<dbReference type="Proteomes" id="UP000838412">
    <property type="component" value="Chromosome 11"/>
</dbReference>
<organism evidence="4 5">
    <name type="scientific">Branchiostoma lanceolatum</name>
    <name type="common">Common lancelet</name>
    <name type="synonym">Amphioxus lanceolatum</name>
    <dbReference type="NCBI Taxonomy" id="7740"/>
    <lineage>
        <taxon>Eukaryota</taxon>
        <taxon>Metazoa</taxon>
        <taxon>Chordata</taxon>
        <taxon>Cephalochordata</taxon>
        <taxon>Leptocardii</taxon>
        <taxon>Amphioxiformes</taxon>
        <taxon>Branchiostomatidae</taxon>
        <taxon>Branchiostoma</taxon>
    </lineage>
</organism>
<sequence length="753" mass="85937">MAAKDNLHVYEMEIGLELGYKNLNTVTSRGARLDKRLKQANKLMASLLQDAERSKPVIEFFQDFGARLDVSHDSSGNCVLHFADRDDLVGFQCTYRKGLPKQLSKIMITPEISAAVNGEELVVIIMVKEEDFAKGMNFLDSDHTNDWFTSDSSSNTEETPRTPGKQGSSGDNEKDETGRGMSKSLSAQDSLDSTSKSDHAYTADDSSSHQLTATSLDDSSDSEDATDGGDGNETVQQRLQCDSCQRITRPSRPLRCIVGHFICKKCFMKYFKKTNENDRCPALACRQPLSATFRTSDHSATEDVWIYVDDSNIWVEGKKVVGRARNFPRVVEDPRVRIDTGKLADLIAEERNVVMGTLYGSEPPKIDSVWRKIRERGWRVPQPKRKSYITGREKEVDSQLVADVTCLACETPEEKRGIISLVTGDADMMPVLQKILEKPPWIAEIWMWEHAISKKIKDLPRIYPDRVRVEFLDQYVQRLTYTNYIFTIKEMPRIKKLLITQAVVLTEVERMSRHKNEEWVKQVEQLCGWPFQYNWLCENEDFTEDLLLVFLRAKNQSGQVSYPDLAYVMGVLLSKPDLTRNAADILTYQAYRGRVPQGNQILLSNRFSTLDGMCDSLDTFTDDEDDDEDQPDVFEIQESNYQSTEGAGAVGGEEQPWNLQMTTKNLPQAKYSQRCSRKFNCKHGKTCHYTHTADEMEFFKQRPVGAQYYKTRGCNRWPNCRKRDYDCDYAHGPKDACCLKCNSRGHFTDDCPM</sequence>
<evidence type="ECO:0000313" key="4">
    <source>
        <dbReference type="EMBL" id="CAH1240535.1"/>
    </source>
</evidence>
<protein>
    <submittedName>
        <fullName evidence="4">Hypp6051 protein</fullName>
    </submittedName>
</protein>
<accession>A0A8J9WHK9</accession>
<reference evidence="4" key="1">
    <citation type="submission" date="2022-01" db="EMBL/GenBank/DDBJ databases">
        <authorList>
            <person name="Braso-Vives M."/>
        </authorList>
    </citation>
    <scope>NUCLEOTIDE SEQUENCE</scope>
</reference>
<dbReference type="PROSITE" id="PS50158">
    <property type="entry name" value="ZF_CCHC"/>
    <property type="match status" value="1"/>
</dbReference>
<dbReference type="GO" id="GO:0004540">
    <property type="term" value="F:RNA nuclease activity"/>
    <property type="evidence" value="ECO:0007669"/>
    <property type="project" value="InterPro"/>
</dbReference>
<evidence type="ECO:0000256" key="1">
    <source>
        <dbReference type="PROSITE-ProRule" id="PRU00047"/>
    </source>
</evidence>
<keyword evidence="1" id="KW-0862">Zinc</keyword>
<dbReference type="Gene3D" id="3.30.40.10">
    <property type="entry name" value="Zinc/RING finger domain, C3HC4 (zinc finger)"/>
    <property type="match status" value="1"/>
</dbReference>
<keyword evidence="1" id="KW-0479">Metal-binding</keyword>
<dbReference type="AlphaFoldDB" id="A0A8J9WHK9"/>
<dbReference type="GO" id="GO:0003676">
    <property type="term" value="F:nucleic acid binding"/>
    <property type="evidence" value="ECO:0007669"/>
    <property type="project" value="InterPro"/>
</dbReference>
<dbReference type="Gene3D" id="3.40.50.1010">
    <property type="entry name" value="5'-nuclease"/>
    <property type="match status" value="1"/>
</dbReference>
<name>A0A8J9WHK9_BRALA</name>
<feature type="compositionally biased region" description="Polar residues" evidence="2">
    <location>
        <begin position="146"/>
        <end position="157"/>
    </location>
</feature>
<keyword evidence="5" id="KW-1185">Reference proteome</keyword>
<keyword evidence="1" id="KW-0863">Zinc-finger</keyword>
<evidence type="ECO:0000259" key="3">
    <source>
        <dbReference type="PROSITE" id="PS50158"/>
    </source>
</evidence>
<gene>
    <name evidence="4" type="primary">Hypp6051</name>
    <name evidence="4" type="ORF">BLAG_LOCUS4467</name>
</gene>
<feature type="compositionally biased region" description="Acidic residues" evidence="2">
    <location>
        <begin position="218"/>
        <end position="227"/>
    </location>
</feature>
<evidence type="ECO:0000256" key="2">
    <source>
        <dbReference type="SAM" id="MobiDB-lite"/>
    </source>
</evidence>